<dbReference type="Pfam" id="PF01844">
    <property type="entry name" value="HNH"/>
    <property type="match status" value="1"/>
</dbReference>
<dbReference type="InParanoid" id="D6TZ06"/>
<dbReference type="GO" id="GO:0008270">
    <property type="term" value="F:zinc ion binding"/>
    <property type="evidence" value="ECO:0007669"/>
    <property type="project" value="InterPro"/>
</dbReference>
<evidence type="ECO:0000313" key="3">
    <source>
        <dbReference type="EMBL" id="EFH81796.1"/>
    </source>
</evidence>
<dbReference type="OrthoDB" id="145457at2"/>
<dbReference type="Pfam" id="PF14239">
    <property type="entry name" value="RRXRR"/>
    <property type="match status" value="1"/>
</dbReference>
<dbReference type="GO" id="GO:0004519">
    <property type="term" value="F:endonuclease activity"/>
    <property type="evidence" value="ECO:0007669"/>
    <property type="project" value="UniProtKB-KW"/>
</dbReference>
<keyword evidence="3" id="KW-0378">Hydrolase</keyword>
<reference evidence="3 4" key="1">
    <citation type="journal article" date="2011" name="Stand. Genomic Sci.">
        <title>Non-contiguous finished genome sequence and contextual data of the filamentous soil bacterium Ktedonobacter racemifer type strain (SOSP1-21).</title>
        <authorList>
            <person name="Chang Y.J."/>
            <person name="Land M."/>
            <person name="Hauser L."/>
            <person name="Chertkov O."/>
            <person name="Del Rio T.G."/>
            <person name="Nolan M."/>
            <person name="Copeland A."/>
            <person name="Tice H."/>
            <person name="Cheng J.F."/>
            <person name="Lucas S."/>
            <person name="Han C."/>
            <person name="Goodwin L."/>
            <person name="Pitluck S."/>
            <person name="Ivanova N."/>
            <person name="Ovchinikova G."/>
            <person name="Pati A."/>
            <person name="Chen A."/>
            <person name="Palaniappan K."/>
            <person name="Mavromatis K."/>
            <person name="Liolios K."/>
            <person name="Brettin T."/>
            <person name="Fiebig A."/>
            <person name="Rohde M."/>
            <person name="Abt B."/>
            <person name="Goker M."/>
            <person name="Detter J.C."/>
            <person name="Woyke T."/>
            <person name="Bristow J."/>
            <person name="Eisen J.A."/>
            <person name="Markowitz V."/>
            <person name="Hugenholtz P."/>
            <person name="Kyrpides N.C."/>
            <person name="Klenk H.P."/>
            <person name="Lapidus A."/>
        </authorList>
    </citation>
    <scope>NUCLEOTIDE SEQUENCE [LARGE SCALE GENOMIC DNA]</scope>
    <source>
        <strain evidence="4">DSM 44963</strain>
    </source>
</reference>
<dbReference type="InterPro" id="IPR002711">
    <property type="entry name" value="HNH"/>
</dbReference>
<keyword evidence="4" id="KW-1185">Reference proteome</keyword>
<dbReference type="RefSeq" id="WP_007919374.1">
    <property type="nucleotide sequence ID" value="NZ_ADVG01000004.1"/>
</dbReference>
<feature type="domain" description="HNH nuclease" evidence="2">
    <location>
        <begin position="188"/>
        <end position="241"/>
    </location>
</feature>
<dbReference type="InterPro" id="IPR047693">
    <property type="entry name" value="RNA-guided_IscB-like"/>
</dbReference>
<dbReference type="GO" id="GO:0003676">
    <property type="term" value="F:nucleic acid binding"/>
    <property type="evidence" value="ECO:0007669"/>
    <property type="project" value="InterPro"/>
</dbReference>
<proteinExistence type="predicted"/>
<protein>
    <submittedName>
        <fullName evidence="3">HNH endonuclease</fullName>
    </submittedName>
</protein>
<evidence type="ECO:0000313" key="4">
    <source>
        <dbReference type="Proteomes" id="UP000004508"/>
    </source>
</evidence>
<keyword evidence="3" id="KW-0255">Endonuclease</keyword>
<gene>
    <name evidence="3" type="ORF">Krac_2545</name>
</gene>
<organism evidence="3 4">
    <name type="scientific">Ktedonobacter racemifer DSM 44963</name>
    <dbReference type="NCBI Taxonomy" id="485913"/>
    <lineage>
        <taxon>Bacteria</taxon>
        <taxon>Bacillati</taxon>
        <taxon>Chloroflexota</taxon>
        <taxon>Ktedonobacteria</taxon>
        <taxon>Ktedonobacterales</taxon>
        <taxon>Ktedonobacteraceae</taxon>
        <taxon>Ktedonobacter</taxon>
    </lineage>
</organism>
<dbReference type="InterPro" id="IPR025938">
    <property type="entry name" value="RRXRR_dom"/>
</dbReference>
<dbReference type="AlphaFoldDB" id="D6TZ06"/>
<name>D6TZ06_KTERA</name>
<sequence length="432" mass="49353">MNVVYVLSSERTPLMPCQPAIARLLLKQGKAKVRHRTPFTIQLLAQPEHVYTQLLTHGVDTGSSIIGSAVANEHGHVVYLSEVEIRNDIANTMKERARARRNRRQRKTRYRPARWLNRKKSIKTGRFSPTMRSKIDTHLREIRFIRSLLPITSTILETGSFDPHALRNPEVLQKKWLYQRGINYGFANTKAYVLTRDGYLCQQCKGKSKDRRLEVHHIIFRSRNGSDEEANLLTLCKTCHDGLHAGTITLKLTGKKKGTLQHATQMNSIRTQLLKRVEAEETWGFVTKEHRLLVGLPKEHIFDAAVIATRGVKPTFYTTSVLSKRCVSDGDYKQTKGKHGQQRVNTGKIMGFRKFDKVYYLGKEYFIKGRMSTGYAILMDIDGNKIEFKPLPKFDKMKRVSARSSWMMKQRTTPNSSFSITSSLSASAGKNV</sequence>
<accession>D6TZ06</accession>
<dbReference type="eggNOG" id="COG1403">
    <property type="taxonomic scope" value="Bacteria"/>
</dbReference>
<dbReference type="STRING" id="485913.Krac_2545"/>
<dbReference type="Proteomes" id="UP000004508">
    <property type="component" value="Unassembled WGS sequence"/>
</dbReference>
<dbReference type="SMART" id="SM00507">
    <property type="entry name" value="HNHc"/>
    <property type="match status" value="1"/>
</dbReference>
<dbReference type="EMBL" id="ADVG01000004">
    <property type="protein sequence ID" value="EFH81796.1"/>
    <property type="molecule type" value="Genomic_DNA"/>
</dbReference>
<dbReference type="NCBIfam" id="NF040563">
    <property type="entry name" value="guided_IscB"/>
    <property type="match status" value="1"/>
</dbReference>
<keyword evidence="3" id="KW-0540">Nuclease</keyword>
<dbReference type="Gene3D" id="1.10.30.50">
    <property type="match status" value="1"/>
</dbReference>
<evidence type="ECO:0000259" key="2">
    <source>
        <dbReference type="SMART" id="SM00507"/>
    </source>
</evidence>
<dbReference type="CDD" id="cd00085">
    <property type="entry name" value="HNHc"/>
    <property type="match status" value="1"/>
</dbReference>
<feature type="region of interest" description="Disordered" evidence="1">
    <location>
        <begin position="413"/>
        <end position="432"/>
    </location>
</feature>
<feature type="compositionally biased region" description="Low complexity" evidence="1">
    <location>
        <begin position="416"/>
        <end position="432"/>
    </location>
</feature>
<comment type="caution">
    <text evidence="3">The sequence shown here is derived from an EMBL/GenBank/DDBJ whole genome shotgun (WGS) entry which is preliminary data.</text>
</comment>
<dbReference type="InterPro" id="IPR003615">
    <property type="entry name" value="HNH_nuc"/>
</dbReference>
<evidence type="ECO:0000256" key="1">
    <source>
        <dbReference type="SAM" id="MobiDB-lite"/>
    </source>
</evidence>